<dbReference type="InterPro" id="IPR050187">
    <property type="entry name" value="Lipid_Phosphate_FormReg"/>
</dbReference>
<feature type="signal peptide" evidence="2">
    <location>
        <begin position="1"/>
        <end position="26"/>
    </location>
</feature>
<dbReference type="Gene3D" id="2.60.200.40">
    <property type="match status" value="1"/>
</dbReference>
<feature type="chain" id="PRO_5023905065" description="Ceramide kinase C-terminal domain-containing protein" evidence="2">
    <location>
        <begin position="27"/>
        <end position="306"/>
    </location>
</feature>
<dbReference type="GO" id="GO:0006672">
    <property type="term" value="P:ceramide metabolic process"/>
    <property type="evidence" value="ECO:0007669"/>
    <property type="project" value="TreeGrafter"/>
</dbReference>
<dbReference type="EMBL" id="VOFY01000007">
    <property type="protein sequence ID" value="KAA8591095.1"/>
    <property type="molecule type" value="Genomic_DNA"/>
</dbReference>
<keyword evidence="2" id="KW-0732">Signal</keyword>
<feature type="domain" description="Ceramide kinase C-terminal" evidence="3">
    <location>
        <begin position="90"/>
        <end position="189"/>
    </location>
</feature>
<keyword evidence="5" id="KW-1185">Reference proteome</keyword>
<dbReference type="InterPro" id="IPR016064">
    <property type="entry name" value="NAD/diacylglycerol_kinase_sf"/>
</dbReference>
<organism evidence="4 5">
    <name type="scientific">Etheostoma spectabile</name>
    <name type="common">orangethroat darter</name>
    <dbReference type="NCBI Taxonomy" id="54343"/>
    <lineage>
        <taxon>Eukaryota</taxon>
        <taxon>Metazoa</taxon>
        <taxon>Chordata</taxon>
        <taxon>Craniata</taxon>
        <taxon>Vertebrata</taxon>
        <taxon>Euteleostomi</taxon>
        <taxon>Actinopterygii</taxon>
        <taxon>Neopterygii</taxon>
        <taxon>Teleostei</taxon>
        <taxon>Neoteleostei</taxon>
        <taxon>Acanthomorphata</taxon>
        <taxon>Eupercaria</taxon>
        <taxon>Perciformes</taxon>
        <taxon>Percoidei</taxon>
        <taxon>Percidae</taxon>
        <taxon>Etheostomatinae</taxon>
        <taxon>Etheostoma</taxon>
    </lineage>
</organism>
<evidence type="ECO:0000313" key="4">
    <source>
        <dbReference type="EMBL" id="KAA8591095.1"/>
    </source>
</evidence>
<reference evidence="4 5" key="1">
    <citation type="submission" date="2019-08" db="EMBL/GenBank/DDBJ databases">
        <title>A chromosome-level genome assembly, high-density linkage maps, and genome scans reveal the genomic architecture of hybrid incompatibilities underlying speciation via character displacement in darters (Percidae: Etheostominae).</title>
        <authorList>
            <person name="Moran R.L."/>
            <person name="Catchen J.M."/>
            <person name="Fuller R.C."/>
        </authorList>
    </citation>
    <scope>NUCLEOTIDE SEQUENCE [LARGE SCALE GENOMIC DNA]</scope>
    <source>
        <strain evidence="4">EspeVRDwgs_2016</strain>
        <tissue evidence="4">Muscle</tissue>
    </source>
</reference>
<dbReference type="PANTHER" id="PTHR12358:SF95">
    <property type="entry name" value="CERAMIDE KINASE"/>
    <property type="match status" value="1"/>
</dbReference>
<protein>
    <recommendedName>
        <fullName evidence="3">Ceramide kinase C-terminal domain-containing protein</fullName>
    </recommendedName>
</protein>
<gene>
    <name evidence="4" type="ORF">FQN60_002038</name>
</gene>
<evidence type="ECO:0000313" key="5">
    <source>
        <dbReference type="Proteomes" id="UP000327493"/>
    </source>
</evidence>
<feature type="region of interest" description="Disordered" evidence="1">
    <location>
        <begin position="185"/>
        <end position="229"/>
    </location>
</feature>
<dbReference type="SUPFAM" id="SSF111331">
    <property type="entry name" value="NAD kinase/diacylglycerol kinase-like"/>
    <property type="match status" value="1"/>
</dbReference>
<dbReference type="GO" id="GO:0001729">
    <property type="term" value="F:ceramide kinase activity"/>
    <property type="evidence" value="ECO:0007669"/>
    <property type="project" value="TreeGrafter"/>
</dbReference>
<evidence type="ECO:0000256" key="1">
    <source>
        <dbReference type="SAM" id="MobiDB-lite"/>
    </source>
</evidence>
<accession>A0A5J5DD79</accession>
<comment type="caution">
    <text evidence="4">The sequence shown here is derived from an EMBL/GenBank/DDBJ whole genome shotgun (WGS) entry which is preliminary data.</text>
</comment>
<dbReference type="PANTHER" id="PTHR12358">
    <property type="entry name" value="SPHINGOSINE KINASE"/>
    <property type="match status" value="1"/>
</dbReference>
<dbReference type="InterPro" id="IPR045363">
    <property type="entry name" value="CERK_C"/>
</dbReference>
<dbReference type="Proteomes" id="UP000327493">
    <property type="component" value="Chromosome 7"/>
</dbReference>
<proteinExistence type="predicted"/>
<sequence>MKGEPLSSVRVYSALVFVWSLSEAAASGCQQMLHDALMNGLRCLLFQRSASRVKIIVCVWVFRCNVCSRSTERLFPRSSESGSLYSSHFRQFSSDSEGEWVSVEGRFKCVSLTCMSSSCPKSPLGLSPSAHLADGTGDLILVWDTHPLGFLKFLYRHTSTQDQFDLPFVEVHRVKAVRFSLPSGNGEEEYKETGGLRGGIDEEERSSIETVSRNGSQQHLAERDTGQELTNEQKMATPFMCGLCCGKAPAKSVWNCDGEILSSTEILCRIHGQLVRLYARGIEDGAAMHNCGKENDKCQMGCTLNK</sequence>
<name>A0A5J5DD79_9PERO</name>
<evidence type="ECO:0000256" key="2">
    <source>
        <dbReference type="SAM" id="SignalP"/>
    </source>
</evidence>
<dbReference type="AlphaFoldDB" id="A0A5J5DD79"/>
<dbReference type="Pfam" id="PF19280">
    <property type="entry name" value="CERK_C"/>
    <property type="match status" value="1"/>
</dbReference>
<dbReference type="GO" id="GO:0016020">
    <property type="term" value="C:membrane"/>
    <property type="evidence" value="ECO:0007669"/>
    <property type="project" value="GOC"/>
</dbReference>
<evidence type="ECO:0000259" key="3">
    <source>
        <dbReference type="Pfam" id="PF19280"/>
    </source>
</evidence>
<feature type="compositionally biased region" description="Polar residues" evidence="1">
    <location>
        <begin position="208"/>
        <end position="219"/>
    </location>
</feature>